<dbReference type="Proteomes" id="UP001516023">
    <property type="component" value="Unassembled WGS sequence"/>
</dbReference>
<feature type="transmembrane region" description="Helical" evidence="1">
    <location>
        <begin position="70"/>
        <end position="90"/>
    </location>
</feature>
<gene>
    <name evidence="2" type="ORF">HJC23_004937</name>
</gene>
<keyword evidence="1" id="KW-1133">Transmembrane helix</keyword>
<organism evidence="2 3">
    <name type="scientific">Cyclotella cryptica</name>
    <dbReference type="NCBI Taxonomy" id="29204"/>
    <lineage>
        <taxon>Eukaryota</taxon>
        <taxon>Sar</taxon>
        <taxon>Stramenopiles</taxon>
        <taxon>Ochrophyta</taxon>
        <taxon>Bacillariophyta</taxon>
        <taxon>Coscinodiscophyceae</taxon>
        <taxon>Thalassiosirophycidae</taxon>
        <taxon>Stephanodiscales</taxon>
        <taxon>Stephanodiscaceae</taxon>
        <taxon>Cyclotella</taxon>
    </lineage>
</organism>
<keyword evidence="3" id="KW-1185">Reference proteome</keyword>
<dbReference type="EMBL" id="JABMIG020000120">
    <property type="protein sequence ID" value="KAL3790955.1"/>
    <property type="molecule type" value="Genomic_DNA"/>
</dbReference>
<protein>
    <submittedName>
        <fullName evidence="2">Uncharacterized protein</fullName>
    </submittedName>
</protein>
<comment type="caution">
    <text evidence="2">The sequence shown here is derived from an EMBL/GenBank/DDBJ whole genome shotgun (WGS) entry which is preliminary data.</text>
</comment>
<sequence length="193" mass="19837">MASPPNTNIPDAKSMDGPKVNWTVADTFRPNPHTAMTYHVMSAGYSAFTPLGAAIGALLYGAGWRRFPSVWATMGSTGLVAGGLGLLAGLGGMQSTAKKGEKAKIPWTEEGIQQRVDGLSHNFKVRVIDLSVWSGIGLAAGVLMVAGPGKLKLSPGVLGALQGVSLGSALGSLGAIGCIFSTATKEESHEDED</sequence>
<keyword evidence="1" id="KW-0472">Membrane</keyword>
<evidence type="ECO:0000313" key="3">
    <source>
        <dbReference type="Proteomes" id="UP001516023"/>
    </source>
</evidence>
<accession>A0ABD3PSG3</accession>
<feature type="transmembrane region" description="Helical" evidence="1">
    <location>
        <begin position="43"/>
        <end position="64"/>
    </location>
</feature>
<keyword evidence="1" id="KW-0812">Transmembrane</keyword>
<proteinExistence type="predicted"/>
<feature type="transmembrane region" description="Helical" evidence="1">
    <location>
        <begin position="159"/>
        <end position="180"/>
    </location>
</feature>
<evidence type="ECO:0000256" key="1">
    <source>
        <dbReference type="SAM" id="Phobius"/>
    </source>
</evidence>
<evidence type="ECO:0000313" key="2">
    <source>
        <dbReference type="EMBL" id="KAL3790955.1"/>
    </source>
</evidence>
<reference evidence="2 3" key="1">
    <citation type="journal article" date="2020" name="G3 (Bethesda)">
        <title>Improved Reference Genome for Cyclotella cryptica CCMP332, a Model for Cell Wall Morphogenesis, Salinity Adaptation, and Lipid Production in Diatoms (Bacillariophyta).</title>
        <authorList>
            <person name="Roberts W.R."/>
            <person name="Downey K.M."/>
            <person name="Ruck E.C."/>
            <person name="Traller J.C."/>
            <person name="Alverson A.J."/>
        </authorList>
    </citation>
    <scope>NUCLEOTIDE SEQUENCE [LARGE SCALE GENOMIC DNA]</scope>
    <source>
        <strain evidence="2 3">CCMP332</strain>
    </source>
</reference>
<dbReference type="AlphaFoldDB" id="A0ABD3PSG3"/>
<feature type="transmembrane region" description="Helical" evidence="1">
    <location>
        <begin position="127"/>
        <end position="147"/>
    </location>
</feature>
<name>A0ABD3PSG3_9STRA</name>